<evidence type="ECO:0000256" key="2">
    <source>
        <dbReference type="ARBA" id="ARBA00011245"/>
    </source>
</evidence>
<evidence type="ECO:0000256" key="3">
    <source>
        <dbReference type="ARBA" id="ARBA00022837"/>
    </source>
</evidence>
<dbReference type="AlphaFoldDB" id="A0A3E1Y2P2"/>
<dbReference type="RefSeq" id="WP_116978824.1">
    <property type="nucleotide sequence ID" value="NZ_QPMM01000018.1"/>
</dbReference>
<comment type="cofactor">
    <cofactor evidence="1">
        <name>Ca(2+)</name>
        <dbReference type="ChEBI" id="CHEBI:29108"/>
    </cofactor>
</comment>
<organism evidence="4 5">
    <name type="scientific">Chitinophaga silvatica</name>
    <dbReference type="NCBI Taxonomy" id="2282649"/>
    <lineage>
        <taxon>Bacteria</taxon>
        <taxon>Pseudomonadati</taxon>
        <taxon>Bacteroidota</taxon>
        <taxon>Chitinophagia</taxon>
        <taxon>Chitinophagales</taxon>
        <taxon>Chitinophagaceae</taxon>
        <taxon>Chitinophaga</taxon>
    </lineage>
</organism>
<dbReference type="OrthoDB" id="9791280at2"/>
<name>A0A3E1Y2P2_9BACT</name>
<dbReference type="CDD" id="cd09023">
    <property type="entry name" value="Aldose_epim_Ec_c4013"/>
    <property type="match status" value="1"/>
</dbReference>
<proteinExistence type="predicted"/>
<keyword evidence="3" id="KW-0106">Calcium</keyword>
<evidence type="ECO:0000256" key="1">
    <source>
        <dbReference type="ARBA" id="ARBA00001913"/>
    </source>
</evidence>
<dbReference type="GO" id="GO:0030246">
    <property type="term" value="F:carbohydrate binding"/>
    <property type="evidence" value="ECO:0007669"/>
    <property type="project" value="InterPro"/>
</dbReference>
<evidence type="ECO:0000313" key="5">
    <source>
        <dbReference type="Proteomes" id="UP000260644"/>
    </source>
</evidence>
<sequence length="357" mass="39303">MDVKKKPWHEKVSHYSQLGGIETSILDNGAGRGTRIAWVNTGTGLRYKVVIDRAMDIVDAFYQHYSLAWISHNGVTAPRYSLNKGLDWLQTFGGGLVTTCGLSHVGGPESDEYGERGLHGPISNSPAEIISIIQPDLVAGNLDMSITGIIRQTSVLGDQLILKRTISGTLGEASIRIHDEVINEGNTVAPHMLLYHLNFGYPLVDEGAEICWKGKWKSRDGNPDIIFREDNNYHLCSAPLDSHAGSGEEAAIIDPVTDSNGWCTCGIYNPGLQIALSVRFKKAQLPILTNWQHWGKGEYVTGLEPGTHPPTGQARARREGNLIFLAPGERRNYELQFDILSTPTAIWQFRTELSSTT</sequence>
<dbReference type="Pfam" id="PF14486">
    <property type="entry name" value="DUF4432"/>
    <property type="match status" value="1"/>
</dbReference>
<accession>A0A3E1Y2P2</accession>
<evidence type="ECO:0000313" key="4">
    <source>
        <dbReference type="EMBL" id="RFS18923.1"/>
    </source>
</evidence>
<reference evidence="4 5" key="1">
    <citation type="submission" date="2018-07" db="EMBL/GenBank/DDBJ databases">
        <title>Chitinophaga K2CV101002-2 sp. nov., isolated from a monsoon evergreen broad-leaved forest soil.</title>
        <authorList>
            <person name="Lv Y."/>
        </authorList>
    </citation>
    <scope>NUCLEOTIDE SEQUENCE [LARGE SCALE GENOMIC DNA]</scope>
    <source>
        <strain evidence="4 5">GDMCC 1.1288</strain>
    </source>
</reference>
<dbReference type="InterPro" id="IPR027839">
    <property type="entry name" value="DUF4432"/>
</dbReference>
<dbReference type="EMBL" id="QPMM01000018">
    <property type="protein sequence ID" value="RFS18923.1"/>
    <property type="molecule type" value="Genomic_DNA"/>
</dbReference>
<comment type="subunit">
    <text evidence="2">Monomer.</text>
</comment>
<comment type="caution">
    <text evidence="4">The sequence shown here is derived from an EMBL/GenBank/DDBJ whole genome shotgun (WGS) entry which is preliminary data.</text>
</comment>
<protein>
    <submittedName>
        <fullName evidence="4">DUF4432 family protein</fullName>
    </submittedName>
</protein>
<dbReference type="InterPro" id="IPR014718">
    <property type="entry name" value="GH-type_carb-bd"/>
</dbReference>
<dbReference type="Proteomes" id="UP000260644">
    <property type="component" value="Unassembled WGS sequence"/>
</dbReference>
<gene>
    <name evidence="4" type="ORF">DVR12_26455</name>
</gene>
<dbReference type="Gene3D" id="2.70.98.10">
    <property type="match status" value="1"/>
</dbReference>
<keyword evidence="5" id="KW-1185">Reference proteome</keyword>